<evidence type="ECO:0000313" key="2">
    <source>
        <dbReference type="EMBL" id="ANC30239.1"/>
    </source>
</evidence>
<dbReference type="AlphaFoldDB" id="A0A168EMU6"/>
<dbReference type="Pfam" id="PF00583">
    <property type="entry name" value="Acetyltransf_1"/>
    <property type="match status" value="1"/>
</dbReference>
<dbReference type="PANTHER" id="PTHR13170">
    <property type="entry name" value="O-GLCNACASE"/>
    <property type="match status" value="1"/>
</dbReference>
<evidence type="ECO:0000259" key="1">
    <source>
        <dbReference type="PROSITE" id="PS51186"/>
    </source>
</evidence>
<dbReference type="CDD" id="cd04301">
    <property type="entry name" value="NAT_SF"/>
    <property type="match status" value="1"/>
</dbReference>
<dbReference type="SUPFAM" id="SSF55729">
    <property type="entry name" value="Acyl-CoA N-acyltransferases (Nat)"/>
    <property type="match status" value="1"/>
</dbReference>
<dbReference type="InterPro" id="IPR051822">
    <property type="entry name" value="Glycosyl_Hydrolase_84"/>
</dbReference>
<dbReference type="STRING" id="1300344.I598_0659"/>
<reference evidence="2 3" key="1">
    <citation type="submission" date="2016-01" db="EMBL/GenBank/DDBJ databases">
        <title>Complete genome sequence of a soil Actinobacterium, Isoptericola dokdonensis DS-3.</title>
        <authorList>
            <person name="Kwon S.-K."/>
            <person name="Kim J.F."/>
        </authorList>
    </citation>
    <scope>NUCLEOTIDE SEQUENCE [LARGE SCALE GENOMIC DNA]</scope>
    <source>
        <strain evidence="2 3">DS-3</strain>
    </source>
</reference>
<dbReference type="InterPro" id="IPR016181">
    <property type="entry name" value="Acyl_CoA_acyltransferase"/>
</dbReference>
<name>A0A168EMU6_9MICO</name>
<organism evidence="2 3">
    <name type="scientific">Isoptericola dokdonensis DS-3</name>
    <dbReference type="NCBI Taxonomy" id="1300344"/>
    <lineage>
        <taxon>Bacteria</taxon>
        <taxon>Bacillati</taxon>
        <taxon>Actinomycetota</taxon>
        <taxon>Actinomycetes</taxon>
        <taxon>Micrococcales</taxon>
        <taxon>Promicromonosporaceae</taxon>
        <taxon>Isoptericola</taxon>
    </lineage>
</organism>
<proteinExistence type="predicted"/>
<dbReference type="KEGG" id="ido:I598_0659"/>
<feature type="domain" description="N-acetyltransferase" evidence="1">
    <location>
        <begin position="82"/>
        <end position="226"/>
    </location>
</feature>
<dbReference type="GO" id="GO:0016747">
    <property type="term" value="F:acyltransferase activity, transferring groups other than amino-acyl groups"/>
    <property type="evidence" value="ECO:0007669"/>
    <property type="project" value="InterPro"/>
</dbReference>
<dbReference type="EMBL" id="CP014209">
    <property type="protein sequence ID" value="ANC30239.1"/>
    <property type="molecule type" value="Genomic_DNA"/>
</dbReference>
<protein>
    <submittedName>
        <fullName evidence="2">Putative acetyltransferase</fullName>
    </submittedName>
</protein>
<dbReference type="Gene3D" id="3.40.630.30">
    <property type="match status" value="1"/>
</dbReference>
<dbReference type="PANTHER" id="PTHR13170:SF16">
    <property type="entry name" value="PROTEIN O-GLCNACASE"/>
    <property type="match status" value="1"/>
</dbReference>
<accession>A0A168EMU6</accession>
<gene>
    <name evidence="2" type="ORF">I598_0659</name>
</gene>
<keyword evidence="2" id="KW-0808">Transferase</keyword>
<dbReference type="OrthoDB" id="8593648at2"/>
<evidence type="ECO:0000313" key="3">
    <source>
        <dbReference type="Proteomes" id="UP000076794"/>
    </source>
</evidence>
<dbReference type="PROSITE" id="PS51186">
    <property type="entry name" value="GNAT"/>
    <property type="match status" value="1"/>
</dbReference>
<dbReference type="Proteomes" id="UP000076794">
    <property type="component" value="Chromosome"/>
</dbReference>
<keyword evidence="3" id="KW-1185">Reference proteome</keyword>
<dbReference type="InterPro" id="IPR000182">
    <property type="entry name" value="GNAT_dom"/>
</dbReference>
<dbReference type="PATRIC" id="fig|1300344.3.peg.662"/>
<sequence>MTAMTDLEIRPYRPGDRDAVAEVCVRTAAGGGDARGVYSDDTLMPDVYALPYVDHSPDLAFVVVETGATAADDPLAVEDGRMLGYVIAVADTKDFADWWESDWSPRFRARHPEVGPATGADPGYSEAALVRDGTDPARMVRGLRGGELETHPAHLHIDLVPEAQGRGLGRRLIDTLRAALVEQGVPGVHLGYDPANVGARAFYDRLGFDELPSHRPDAPLLGLATR</sequence>